<proteinExistence type="predicted"/>
<accession>A0AAV4IJ83</accession>
<keyword evidence="2" id="KW-1185">Reference proteome</keyword>
<dbReference type="Proteomes" id="UP000762676">
    <property type="component" value="Unassembled WGS sequence"/>
</dbReference>
<gene>
    <name evidence="1" type="ORF">ElyMa_001282500</name>
</gene>
<name>A0AAV4IJ83_9GAST</name>
<reference evidence="1 2" key="1">
    <citation type="journal article" date="2021" name="Elife">
        <title>Chloroplast acquisition without the gene transfer in kleptoplastic sea slugs, Plakobranchus ocellatus.</title>
        <authorList>
            <person name="Maeda T."/>
            <person name="Takahashi S."/>
            <person name="Yoshida T."/>
            <person name="Shimamura S."/>
            <person name="Takaki Y."/>
            <person name="Nagai Y."/>
            <person name="Toyoda A."/>
            <person name="Suzuki Y."/>
            <person name="Arimoto A."/>
            <person name="Ishii H."/>
            <person name="Satoh N."/>
            <person name="Nishiyama T."/>
            <person name="Hasebe M."/>
            <person name="Maruyama T."/>
            <person name="Minagawa J."/>
            <person name="Obokata J."/>
            <person name="Shigenobu S."/>
        </authorList>
    </citation>
    <scope>NUCLEOTIDE SEQUENCE [LARGE SCALE GENOMIC DNA]</scope>
</reference>
<dbReference type="EMBL" id="BMAT01002537">
    <property type="protein sequence ID" value="GFS08772.1"/>
    <property type="molecule type" value="Genomic_DNA"/>
</dbReference>
<protein>
    <submittedName>
        <fullName evidence="1">Uncharacterized protein</fullName>
    </submittedName>
</protein>
<evidence type="ECO:0000313" key="1">
    <source>
        <dbReference type="EMBL" id="GFS08772.1"/>
    </source>
</evidence>
<sequence>MDSQLGGCDNKPSTITIEQTYEDSENKRVAYIAEANTSPSSLKISSTFNINPNDAFPVRKTPHRLWTDDPVVSSDADLLAVSTEHPGCAWDFRLAKPGTATDVLEGHAHEAGAATPGLALLDTRLGAQHVA</sequence>
<evidence type="ECO:0000313" key="2">
    <source>
        <dbReference type="Proteomes" id="UP000762676"/>
    </source>
</evidence>
<organism evidence="1 2">
    <name type="scientific">Elysia marginata</name>
    <dbReference type="NCBI Taxonomy" id="1093978"/>
    <lineage>
        <taxon>Eukaryota</taxon>
        <taxon>Metazoa</taxon>
        <taxon>Spiralia</taxon>
        <taxon>Lophotrochozoa</taxon>
        <taxon>Mollusca</taxon>
        <taxon>Gastropoda</taxon>
        <taxon>Heterobranchia</taxon>
        <taxon>Euthyneura</taxon>
        <taxon>Panpulmonata</taxon>
        <taxon>Sacoglossa</taxon>
        <taxon>Placobranchoidea</taxon>
        <taxon>Plakobranchidae</taxon>
        <taxon>Elysia</taxon>
    </lineage>
</organism>
<comment type="caution">
    <text evidence="1">The sequence shown here is derived from an EMBL/GenBank/DDBJ whole genome shotgun (WGS) entry which is preliminary data.</text>
</comment>
<dbReference type="AlphaFoldDB" id="A0AAV4IJ83"/>